<gene>
    <name evidence="2" type="ORF">BLA17378_08660</name>
</gene>
<protein>
    <submittedName>
        <fullName evidence="2">Uncharacterized protein</fullName>
    </submittedName>
</protein>
<name>A0ABY6Y7J9_9BURK</name>
<dbReference type="Proteomes" id="UP000494120">
    <property type="component" value="Unassembled WGS sequence"/>
</dbReference>
<evidence type="ECO:0000313" key="2">
    <source>
        <dbReference type="EMBL" id="VWD50156.1"/>
    </source>
</evidence>
<keyword evidence="3" id="KW-1185">Reference proteome</keyword>
<proteinExistence type="predicted"/>
<evidence type="ECO:0000256" key="1">
    <source>
        <dbReference type="SAM" id="MobiDB-lite"/>
    </source>
</evidence>
<dbReference type="EMBL" id="CABVQG010000087">
    <property type="protein sequence ID" value="VWD50156.1"/>
    <property type="molecule type" value="Genomic_DNA"/>
</dbReference>
<organism evidence="2 3">
    <name type="scientific">Burkholderia aenigmatica</name>
    <dbReference type="NCBI Taxonomy" id="2015348"/>
    <lineage>
        <taxon>Bacteria</taxon>
        <taxon>Pseudomonadati</taxon>
        <taxon>Pseudomonadota</taxon>
        <taxon>Betaproteobacteria</taxon>
        <taxon>Burkholderiales</taxon>
        <taxon>Burkholderiaceae</taxon>
        <taxon>Burkholderia</taxon>
        <taxon>Burkholderia cepacia complex</taxon>
    </lineage>
</organism>
<reference evidence="2 3" key="1">
    <citation type="submission" date="2019-09" db="EMBL/GenBank/DDBJ databases">
        <authorList>
            <person name="Depoorter E."/>
        </authorList>
    </citation>
    <scope>NUCLEOTIDE SEQUENCE [LARGE SCALE GENOMIC DNA]</scope>
    <source>
        <strain evidence="2 3">R-17378</strain>
    </source>
</reference>
<comment type="caution">
    <text evidence="2">The sequence shown here is derived from an EMBL/GenBank/DDBJ whole genome shotgun (WGS) entry which is preliminary data.</text>
</comment>
<sequence>MALVPQSAPLYCPTQTSEGRPRRRASEAILRGASLLGSYKWAPVPAPEDERKSTIVRVQKQNAPEGASLLAKRGHYSHEYITLLSALAARMPVNSSIDAMA</sequence>
<feature type="region of interest" description="Disordered" evidence="1">
    <location>
        <begin position="1"/>
        <end position="24"/>
    </location>
</feature>
<evidence type="ECO:0000313" key="3">
    <source>
        <dbReference type="Proteomes" id="UP000494120"/>
    </source>
</evidence>
<accession>A0ABY6Y7J9</accession>